<keyword evidence="8 12" id="KW-0443">Lipid metabolism</keyword>
<dbReference type="EC" id="2.3.1.-" evidence="12"/>
<dbReference type="GO" id="GO:0030148">
    <property type="term" value="P:sphingolipid biosynthetic process"/>
    <property type="evidence" value="ECO:0007669"/>
    <property type="project" value="EnsemblFungi"/>
</dbReference>
<evidence type="ECO:0000256" key="5">
    <source>
        <dbReference type="ARBA" id="ARBA00022692"/>
    </source>
</evidence>
<feature type="transmembrane region" description="Helical" evidence="12">
    <location>
        <begin position="176"/>
        <end position="195"/>
    </location>
</feature>
<keyword evidence="14" id="KW-1185">Reference proteome</keyword>
<dbReference type="GO" id="GO:0032511">
    <property type="term" value="P:late endosome to vacuole transport via multivesicular body sorting pathway"/>
    <property type="evidence" value="ECO:0007669"/>
    <property type="project" value="EnsemblFungi"/>
</dbReference>
<evidence type="ECO:0000313" key="14">
    <source>
        <dbReference type="Proteomes" id="UP000000689"/>
    </source>
</evidence>
<evidence type="ECO:0000256" key="8">
    <source>
        <dbReference type="ARBA" id="ARBA00023098"/>
    </source>
</evidence>
<dbReference type="Proteomes" id="UP000000689">
    <property type="component" value="Chromosome 1"/>
</dbReference>
<dbReference type="GO" id="GO:0034626">
    <property type="term" value="P:fatty acid elongation, polyunsaturated fatty acid"/>
    <property type="evidence" value="ECO:0007669"/>
    <property type="project" value="TreeGrafter"/>
</dbReference>
<dbReference type="HOGENOM" id="CLU_048483_6_1_1"/>
<evidence type="ECO:0000256" key="10">
    <source>
        <dbReference type="ARBA" id="ARBA00023160"/>
    </source>
</evidence>
<dbReference type="PANTHER" id="PTHR11157:SF134">
    <property type="entry name" value="ELONGATION OF FATTY ACIDS PROTEIN 1-RELATED"/>
    <property type="match status" value="1"/>
</dbReference>
<dbReference type="PROSITE" id="PS01188">
    <property type="entry name" value="ELO"/>
    <property type="match status" value="1"/>
</dbReference>
<comment type="subcellular location">
    <subcellularLocation>
        <location evidence="1">Membrane</location>
        <topology evidence="1">Multi-pass membrane protein</topology>
    </subcellularLocation>
</comment>
<feature type="transmembrane region" description="Helical" evidence="12">
    <location>
        <begin position="71"/>
        <end position="89"/>
    </location>
</feature>
<evidence type="ECO:0000256" key="3">
    <source>
        <dbReference type="ARBA" id="ARBA00022516"/>
    </source>
</evidence>
<reference evidence="13 14" key="1">
    <citation type="journal article" date="2011" name="Proc. Natl. Acad. Sci. U.S.A.">
        <title>Evolutionary erosion of yeast sex chromosomes by mating-type switching accidents.</title>
        <authorList>
            <person name="Gordon J.L."/>
            <person name="Armisen D."/>
            <person name="Proux-Wera E."/>
            <person name="Oheigeartaigh S.S."/>
            <person name="Byrne K.P."/>
            <person name="Wolfe K.H."/>
        </authorList>
    </citation>
    <scope>NUCLEOTIDE SEQUENCE [LARGE SCALE GENOMIC DNA]</scope>
    <source>
        <strain evidence="14">ATCC 10597 / BCRC 20456 / CBS 421 / NBRC 0211 / NRRL Y-12639</strain>
    </source>
</reference>
<dbReference type="OMA" id="MQANWSK"/>
<dbReference type="GeneID" id="11495408"/>
<proteinExistence type="inferred from homology"/>
<dbReference type="GO" id="GO:0005789">
    <property type="term" value="C:endoplasmic reticulum membrane"/>
    <property type="evidence" value="ECO:0007669"/>
    <property type="project" value="TreeGrafter"/>
</dbReference>
<keyword evidence="9 12" id="KW-0472">Membrane</keyword>
<evidence type="ECO:0000256" key="9">
    <source>
        <dbReference type="ARBA" id="ARBA00023136"/>
    </source>
</evidence>
<dbReference type="RefSeq" id="XP_003667474.1">
    <property type="nucleotide sequence ID" value="XM_003667426.1"/>
</dbReference>
<feature type="transmembrane region" description="Helical" evidence="12">
    <location>
        <begin position="148"/>
        <end position="169"/>
    </location>
</feature>
<name>G0W343_NAUDC</name>
<comment type="catalytic activity">
    <reaction evidence="12">
        <text>an acyl-CoA + malonyl-CoA + H(+) = a 3-oxoacyl-CoA + CO2 + CoA</text>
        <dbReference type="Rhea" id="RHEA:50252"/>
        <dbReference type="ChEBI" id="CHEBI:15378"/>
        <dbReference type="ChEBI" id="CHEBI:16526"/>
        <dbReference type="ChEBI" id="CHEBI:57287"/>
        <dbReference type="ChEBI" id="CHEBI:57384"/>
        <dbReference type="ChEBI" id="CHEBI:58342"/>
        <dbReference type="ChEBI" id="CHEBI:90726"/>
    </reaction>
    <physiologicalReaction direction="left-to-right" evidence="12">
        <dbReference type="Rhea" id="RHEA:50253"/>
    </physiologicalReaction>
</comment>
<comment type="similarity">
    <text evidence="2 12">Belongs to the ELO family.</text>
</comment>
<feature type="transmembrane region" description="Helical" evidence="12">
    <location>
        <begin position="273"/>
        <end position="296"/>
    </location>
</feature>
<comment type="catalytic activity">
    <reaction evidence="11">
        <text>a very-long-chain acyl-CoA + malonyl-CoA + H(+) = a very-long-chain 3-oxoacyl-CoA + CO2 + CoA</text>
        <dbReference type="Rhea" id="RHEA:32727"/>
        <dbReference type="ChEBI" id="CHEBI:15378"/>
        <dbReference type="ChEBI" id="CHEBI:16526"/>
        <dbReference type="ChEBI" id="CHEBI:57287"/>
        <dbReference type="ChEBI" id="CHEBI:57384"/>
        <dbReference type="ChEBI" id="CHEBI:90725"/>
        <dbReference type="ChEBI" id="CHEBI:90736"/>
        <dbReference type="EC" id="2.3.1.199"/>
    </reaction>
</comment>
<evidence type="ECO:0000256" key="7">
    <source>
        <dbReference type="ARBA" id="ARBA00022989"/>
    </source>
</evidence>
<keyword evidence="4 12" id="KW-0808">Transferase</keyword>
<dbReference type="KEGG" id="ndi:NDAI_0A00730"/>
<keyword evidence="3 12" id="KW-0444">Lipid biosynthesis</keyword>
<keyword evidence="7 12" id="KW-1133">Transmembrane helix</keyword>
<dbReference type="OrthoDB" id="434092at2759"/>
<dbReference type="InterPro" id="IPR002076">
    <property type="entry name" value="ELO_fam"/>
</dbReference>
<evidence type="ECO:0000256" key="12">
    <source>
        <dbReference type="RuleBase" id="RU361115"/>
    </source>
</evidence>
<dbReference type="GO" id="GO:0009922">
    <property type="term" value="F:fatty acid elongase activity"/>
    <property type="evidence" value="ECO:0007669"/>
    <property type="project" value="UniProtKB-EC"/>
</dbReference>
<sequence>MNSLIVQYASPLFEKYPVLHEYLPSQEHVFFNCDLWTTFDKLVTSATRGHFVPSEFEFIAGELPLSTLPSVLYTIAAYYIIVFGGRAILKNFPKFQLNGLFQLHNLFLSSSSLILLVLMVEQIVPIIAEHGLYYAICDIGAWTQPMVTLYYFNFIFKFLEFIDTFFLVLKHKRLTFLHTFHHGMTALLCYTQLVGTTAMSWVPITLNLAVHVLMYWYYFLAARGIRVWWKEWVTRFQIIQFILDIGFIYFGVYQKFAHLYAPTLPHCGDCVGSTAATFSGCGLISSYLVLFIAFYIDVYKRKGTKTSRVVKRAHGGVAAKVNEYVNIDLKNTQTPSPSPKPSRRRK</sequence>
<keyword evidence="5 12" id="KW-0812">Transmembrane</keyword>
<protein>
    <recommendedName>
        <fullName evidence="12">Elongation of fatty acids protein</fullName>
        <ecNumber evidence="12">2.3.1.-</ecNumber>
    </recommendedName>
</protein>
<feature type="transmembrane region" description="Helical" evidence="12">
    <location>
        <begin position="201"/>
        <end position="220"/>
    </location>
</feature>
<dbReference type="GO" id="GO:0042761">
    <property type="term" value="P:very long-chain fatty acid biosynthetic process"/>
    <property type="evidence" value="ECO:0007669"/>
    <property type="project" value="EnsemblFungi"/>
</dbReference>
<keyword evidence="6 12" id="KW-0276">Fatty acid metabolism</keyword>
<evidence type="ECO:0000313" key="13">
    <source>
        <dbReference type="EMBL" id="CCD22231.1"/>
    </source>
</evidence>
<feature type="transmembrane region" description="Helical" evidence="12">
    <location>
        <begin position="232"/>
        <end position="253"/>
    </location>
</feature>
<dbReference type="EMBL" id="HE580267">
    <property type="protein sequence ID" value="CCD22231.1"/>
    <property type="molecule type" value="Genomic_DNA"/>
</dbReference>
<organism evidence="13 14">
    <name type="scientific">Naumovozyma dairenensis (strain ATCC 10597 / BCRC 20456 / CBS 421 / NBRC 0211 / NRRL Y-12639)</name>
    <name type="common">Saccharomyces dairenensis</name>
    <dbReference type="NCBI Taxonomy" id="1071378"/>
    <lineage>
        <taxon>Eukaryota</taxon>
        <taxon>Fungi</taxon>
        <taxon>Dikarya</taxon>
        <taxon>Ascomycota</taxon>
        <taxon>Saccharomycotina</taxon>
        <taxon>Saccharomycetes</taxon>
        <taxon>Saccharomycetales</taxon>
        <taxon>Saccharomycetaceae</taxon>
        <taxon>Naumovozyma</taxon>
    </lineage>
</organism>
<accession>G0W343</accession>
<evidence type="ECO:0000256" key="11">
    <source>
        <dbReference type="ARBA" id="ARBA00047375"/>
    </source>
</evidence>
<dbReference type="GO" id="GO:0019367">
    <property type="term" value="P:fatty acid elongation, saturated fatty acid"/>
    <property type="evidence" value="ECO:0007669"/>
    <property type="project" value="TreeGrafter"/>
</dbReference>
<dbReference type="InterPro" id="IPR030457">
    <property type="entry name" value="ELO_CS"/>
</dbReference>
<dbReference type="STRING" id="1071378.G0W343"/>
<evidence type="ECO:0000256" key="1">
    <source>
        <dbReference type="ARBA" id="ARBA00004141"/>
    </source>
</evidence>
<evidence type="ECO:0000256" key="6">
    <source>
        <dbReference type="ARBA" id="ARBA00022832"/>
    </source>
</evidence>
<evidence type="ECO:0000256" key="4">
    <source>
        <dbReference type="ARBA" id="ARBA00022679"/>
    </source>
</evidence>
<dbReference type="PANTHER" id="PTHR11157">
    <property type="entry name" value="FATTY ACID ACYL TRANSFERASE-RELATED"/>
    <property type="match status" value="1"/>
</dbReference>
<keyword evidence="10 12" id="KW-0275">Fatty acid biosynthesis</keyword>
<dbReference type="Pfam" id="PF01151">
    <property type="entry name" value="ELO"/>
    <property type="match status" value="1"/>
</dbReference>
<dbReference type="GO" id="GO:0034625">
    <property type="term" value="P:fatty acid elongation, monounsaturated fatty acid"/>
    <property type="evidence" value="ECO:0007669"/>
    <property type="project" value="TreeGrafter"/>
</dbReference>
<dbReference type="eggNOG" id="KOG3071">
    <property type="taxonomic scope" value="Eukaryota"/>
</dbReference>
<gene>
    <name evidence="13" type="primary">NDAI0A00730</name>
    <name evidence="13" type="ordered locus">NDAI_0A00730</name>
</gene>
<feature type="transmembrane region" description="Helical" evidence="12">
    <location>
        <begin position="101"/>
        <end position="128"/>
    </location>
</feature>
<evidence type="ECO:0000256" key="2">
    <source>
        <dbReference type="ARBA" id="ARBA00007263"/>
    </source>
</evidence>
<dbReference type="AlphaFoldDB" id="G0W343"/>